<dbReference type="Proteomes" id="UP000487117">
    <property type="component" value="Unassembled WGS sequence"/>
</dbReference>
<dbReference type="Pfam" id="PF11102">
    <property type="entry name" value="YjbF"/>
    <property type="match status" value="1"/>
</dbReference>
<reference evidence="2" key="1">
    <citation type="journal article" date="2020" name="MBio">
        <title>Horizontal gene transfer to a defensive symbiont with a reduced genome amongst a multipartite beetle microbiome.</title>
        <authorList>
            <person name="Waterworth S.C."/>
            <person name="Florez L.V."/>
            <person name="Rees E.R."/>
            <person name="Hertweck C."/>
            <person name="Kaltenpoth M."/>
            <person name="Kwan J.C."/>
        </authorList>
    </citation>
    <scope>NUCLEOTIDE SEQUENCE [LARGE SCALE GENOMIC DNA]</scope>
</reference>
<evidence type="ECO:0008006" key="3">
    <source>
        <dbReference type="Google" id="ProtNLM"/>
    </source>
</evidence>
<name>A0A7V8JND9_STEMA</name>
<protein>
    <recommendedName>
        <fullName evidence="3">YjbF family lipoprotein</fullName>
    </recommendedName>
</protein>
<gene>
    <name evidence="1" type="ORF">GAK31_00634</name>
</gene>
<dbReference type="SUPFAM" id="SSF159270">
    <property type="entry name" value="YmcC-like"/>
    <property type="match status" value="1"/>
</dbReference>
<sequence>MSRNALSDVIRRKARYFALALVLTMATSMSGCGVVGRTSVKTVQLAIQGKPDVAPVAADVMANRYPQIKVSGPKGGAVLVLGNIDEGVQAWYSSERSIVFLRDGIVVATHGGTPEMRGMDIAGENPLRDLRNVRDGTTVQRRYDVMPGYRYGMQVTGTLRVLGSEHVTILGTARPLTHVRERLRGPGWKRDNHYWVDPSNGFIWKSVQAIAPDTSLEIVQLKPYSPDLQR</sequence>
<dbReference type="EMBL" id="WNDS01000001">
    <property type="protein sequence ID" value="KAF1017369.1"/>
    <property type="molecule type" value="Genomic_DNA"/>
</dbReference>
<accession>A0A7V8JND9</accession>
<dbReference type="Gene3D" id="2.40.360.10">
    <property type="entry name" value="YmcC-like"/>
    <property type="match status" value="1"/>
</dbReference>
<comment type="caution">
    <text evidence="1">The sequence shown here is derived from an EMBL/GenBank/DDBJ whole genome shotgun (WGS) entry which is preliminary data.</text>
</comment>
<organism evidence="1 2">
    <name type="scientific">Stenotrophomonas maltophilia</name>
    <name type="common">Pseudomonas maltophilia</name>
    <name type="synonym">Xanthomonas maltophilia</name>
    <dbReference type="NCBI Taxonomy" id="40324"/>
    <lineage>
        <taxon>Bacteria</taxon>
        <taxon>Pseudomonadati</taxon>
        <taxon>Pseudomonadota</taxon>
        <taxon>Gammaproteobacteria</taxon>
        <taxon>Lysobacterales</taxon>
        <taxon>Lysobacteraceae</taxon>
        <taxon>Stenotrophomonas</taxon>
        <taxon>Stenotrophomonas maltophilia group</taxon>
    </lineage>
</organism>
<proteinExistence type="predicted"/>
<evidence type="ECO:0000313" key="2">
    <source>
        <dbReference type="Proteomes" id="UP000487117"/>
    </source>
</evidence>
<evidence type="ECO:0000313" key="1">
    <source>
        <dbReference type="EMBL" id="KAF1017369.1"/>
    </source>
</evidence>
<dbReference type="PROSITE" id="PS51257">
    <property type="entry name" value="PROKAR_LIPOPROTEIN"/>
    <property type="match status" value="1"/>
</dbReference>
<dbReference type="InterPro" id="IPR023373">
    <property type="entry name" value="YmcC_sf"/>
</dbReference>
<dbReference type="InterPro" id="IPR021308">
    <property type="entry name" value="GfcB"/>
</dbReference>
<dbReference type="AlphaFoldDB" id="A0A7V8JND9"/>